<proteinExistence type="predicted"/>
<dbReference type="OrthoDB" id="1577640at2759"/>
<name>A0A8H4TP25_9HYPO</name>
<reference evidence="1" key="2">
    <citation type="submission" date="2020-05" db="EMBL/GenBank/DDBJ databases">
        <authorList>
            <person name="Kim H.-S."/>
            <person name="Proctor R.H."/>
            <person name="Brown D.W."/>
        </authorList>
    </citation>
    <scope>NUCLEOTIDE SEQUENCE</scope>
    <source>
        <strain evidence="1">NRRL 45417</strain>
    </source>
</reference>
<protein>
    <submittedName>
        <fullName evidence="1">Uncharacterized protein</fullName>
    </submittedName>
</protein>
<sequence length="339" mass="38229">MSLGFDAGTAFTDVFSQVILDIVSKRRFVDGAIYSHASFPKYVSWMMDHGADIAAVVPAGFVPGVVHNATWAHYLMAALGKVVGQTHLISVELPDKVAEVAASQYVVDECKCRCSTQGCTPLVKFLEGLYWHGIPQIPSIRKTHAFRISEVLDSLLPGCKDDRVTYGWIYRATVRYITFCALGLRHTCCELANKGSTTIPDEEEIREIYEEDAVQVQMLEELFSDFEKEFETYPDLADFLMDVWVPKMEHVCTSLNSRELTSEEIRSAEGVGVIWEVCESEDTCGPEEVEYVNPESWARVGDLRSQMVQTNDYKPSAVEEWMRRLDDIAIDPERPVITM</sequence>
<gene>
    <name evidence="1" type="ORF">FGADI_272</name>
</gene>
<evidence type="ECO:0000313" key="2">
    <source>
        <dbReference type="Proteomes" id="UP000604273"/>
    </source>
</evidence>
<reference evidence="1" key="1">
    <citation type="journal article" date="2020" name="BMC Genomics">
        <title>Correction to: Identification and distribution of gene clusters required for synthesis of sphingolipid metabolism inhibitors in diverse species of the filamentous fungus Fusarium.</title>
        <authorList>
            <person name="Kim H.S."/>
            <person name="Lohmar J.M."/>
            <person name="Busman M."/>
            <person name="Brown D.W."/>
            <person name="Naumann T.A."/>
            <person name="Divon H.H."/>
            <person name="Lysoe E."/>
            <person name="Uhlig S."/>
            <person name="Proctor R.H."/>
        </authorList>
    </citation>
    <scope>NUCLEOTIDE SEQUENCE</scope>
    <source>
        <strain evidence="1">NRRL 45417</strain>
    </source>
</reference>
<organism evidence="1 2">
    <name type="scientific">Fusarium gaditjirri</name>
    <dbReference type="NCBI Taxonomy" id="282569"/>
    <lineage>
        <taxon>Eukaryota</taxon>
        <taxon>Fungi</taxon>
        <taxon>Dikarya</taxon>
        <taxon>Ascomycota</taxon>
        <taxon>Pezizomycotina</taxon>
        <taxon>Sordariomycetes</taxon>
        <taxon>Hypocreomycetidae</taxon>
        <taxon>Hypocreales</taxon>
        <taxon>Nectriaceae</taxon>
        <taxon>Fusarium</taxon>
        <taxon>Fusarium nisikadoi species complex</taxon>
    </lineage>
</organism>
<accession>A0A8H4TP25</accession>
<keyword evidence="2" id="KW-1185">Reference proteome</keyword>
<dbReference type="EMBL" id="JABFAI010000005">
    <property type="protein sequence ID" value="KAF4961418.1"/>
    <property type="molecule type" value="Genomic_DNA"/>
</dbReference>
<dbReference type="Proteomes" id="UP000604273">
    <property type="component" value="Unassembled WGS sequence"/>
</dbReference>
<comment type="caution">
    <text evidence="1">The sequence shown here is derived from an EMBL/GenBank/DDBJ whole genome shotgun (WGS) entry which is preliminary data.</text>
</comment>
<dbReference type="AlphaFoldDB" id="A0A8H4TP25"/>
<evidence type="ECO:0000313" key="1">
    <source>
        <dbReference type="EMBL" id="KAF4961418.1"/>
    </source>
</evidence>